<evidence type="ECO:0000256" key="1">
    <source>
        <dbReference type="ARBA" id="ARBA00022849"/>
    </source>
</evidence>
<sequence>MSPRNILFLCSYNAGRAMVAKGILNAFASPDYRAFAAGDEPEPTPCPEALSVLARHLETVQGVRVKHWSVFTRLGAPKIDVVISLCNNAMGEICPVTLPGRPLTAHWNITDPSMATDAAARRAAFEQVYQELYARITDLIEIPLTKQGKKLEKTINAIGWLNARAA</sequence>
<dbReference type="PANTHER" id="PTHR43428:SF1">
    <property type="entry name" value="ARSENATE REDUCTASE"/>
    <property type="match status" value="1"/>
</dbReference>
<dbReference type="Gene3D" id="3.40.50.2300">
    <property type="match status" value="1"/>
</dbReference>
<dbReference type="AlphaFoldDB" id="A0A1G4TRC1"/>
<dbReference type="RefSeq" id="WP_170828389.1">
    <property type="nucleotide sequence ID" value="NZ_CBCRYE010000008.1"/>
</dbReference>
<dbReference type="GO" id="GO:0046685">
    <property type="term" value="P:response to arsenic-containing substance"/>
    <property type="evidence" value="ECO:0007669"/>
    <property type="project" value="UniProtKB-KW"/>
</dbReference>
<dbReference type="InterPro" id="IPR023485">
    <property type="entry name" value="Ptyr_pPase"/>
</dbReference>
<keyword evidence="4" id="KW-1185">Reference proteome</keyword>
<accession>A0A1G4TRC1</accession>
<proteinExistence type="predicted"/>
<feature type="domain" description="Phosphotyrosine protein phosphatase I" evidence="2">
    <location>
        <begin position="4"/>
        <end position="142"/>
    </location>
</feature>
<dbReference type="SUPFAM" id="SSF52788">
    <property type="entry name" value="Phosphotyrosine protein phosphatases I"/>
    <property type="match status" value="1"/>
</dbReference>
<dbReference type="STRING" id="260084.SAMN02927928_0063"/>
<evidence type="ECO:0000313" key="4">
    <source>
        <dbReference type="Proteomes" id="UP000199150"/>
    </source>
</evidence>
<dbReference type="EMBL" id="FMTS01000010">
    <property type="protein sequence ID" value="SCW83169.1"/>
    <property type="molecule type" value="Genomic_DNA"/>
</dbReference>
<protein>
    <submittedName>
        <fullName evidence="3">Protein-tyrosine-phosphatase</fullName>
    </submittedName>
</protein>
<dbReference type="Pfam" id="PF01451">
    <property type="entry name" value="LMWPc"/>
    <property type="match status" value="1"/>
</dbReference>
<evidence type="ECO:0000313" key="3">
    <source>
        <dbReference type="EMBL" id="SCW83169.1"/>
    </source>
</evidence>
<dbReference type="InterPro" id="IPR036196">
    <property type="entry name" value="Ptyr_pPase_sf"/>
</dbReference>
<dbReference type="Proteomes" id="UP000199150">
    <property type="component" value="Unassembled WGS sequence"/>
</dbReference>
<organism evidence="3 4">
    <name type="scientific">Asticcacaulis taihuensis</name>
    <dbReference type="NCBI Taxonomy" id="260084"/>
    <lineage>
        <taxon>Bacteria</taxon>
        <taxon>Pseudomonadati</taxon>
        <taxon>Pseudomonadota</taxon>
        <taxon>Alphaproteobacteria</taxon>
        <taxon>Caulobacterales</taxon>
        <taxon>Caulobacteraceae</taxon>
        <taxon>Asticcacaulis</taxon>
    </lineage>
</organism>
<dbReference type="PANTHER" id="PTHR43428">
    <property type="entry name" value="ARSENATE REDUCTASE"/>
    <property type="match status" value="1"/>
</dbReference>
<keyword evidence="1" id="KW-0059">Arsenical resistance</keyword>
<dbReference type="SMART" id="SM00226">
    <property type="entry name" value="LMWPc"/>
    <property type="match status" value="1"/>
</dbReference>
<evidence type="ECO:0000259" key="2">
    <source>
        <dbReference type="SMART" id="SM00226"/>
    </source>
</evidence>
<name>A0A1G4TRC1_9CAUL</name>
<reference evidence="4" key="1">
    <citation type="submission" date="2016-10" db="EMBL/GenBank/DDBJ databases">
        <authorList>
            <person name="Varghese N."/>
            <person name="Submissions S."/>
        </authorList>
    </citation>
    <scope>NUCLEOTIDE SEQUENCE [LARGE SCALE GENOMIC DNA]</scope>
    <source>
        <strain evidence="4">CGMCC 1.3431</strain>
    </source>
</reference>
<gene>
    <name evidence="3" type="ORF">SAMN02927928_0063</name>
</gene>